<evidence type="ECO:0000256" key="4">
    <source>
        <dbReference type="ARBA" id="ARBA00022692"/>
    </source>
</evidence>
<comment type="subcellular location">
    <subcellularLocation>
        <location evidence="1">Membrane</location>
        <topology evidence="1">Multi-pass membrane protein</topology>
    </subcellularLocation>
</comment>
<protein>
    <submittedName>
        <fullName evidence="8">AEC family transporter</fullName>
    </submittedName>
</protein>
<dbReference type="InterPro" id="IPR004776">
    <property type="entry name" value="Mem_transp_PIN-like"/>
</dbReference>
<dbReference type="RefSeq" id="WP_340286735.1">
    <property type="nucleotide sequence ID" value="NZ_JBBJUP010000004.1"/>
</dbReference>
<keyword evidence="5 7" id="KW-1133">Transmembrane helix</keyword>
<dbReference type="PANTHER" id="PTHR36838:SF1">
    <property type="entry name" value="SLR1864 PROTEIN"/>
    <property type="match status" value="1"/>
</dbReference>
<feature type="transmembrane region" description="Helical" evidence="7">
    <location>
        <begin position="34"/>
        <end position="53"/>
    </location>
</feature>
<feature type="transmembrane region" description="Helical" evidence="7">
    <location>
        <begin position="59"/>
        <end position="85"/>
    </location>
</feature>
<evidence type="ECO:0000256" key="1">
    <source>
        <dbReference type="ARBA" id="ARBA00004141"/>
    </source>
</evidence>
<feature type="transmembrane region" description="Helical" evidence="7">
    <location>
        <begin position="123"/>
        <end position="145"/>
    </location>
</feature>
<evidence type="ECO:0000313" key="9">
    <source>
        <dbReference type="Proteomes" id="UP001364211"/>
    </source>
</evidence>
<feature type="transmembrane region" description="Helical" evidence="7">
    <location>
        <begin position="166"/>
        <end position="185"/>
    </location>
</feature>
<evidence type="ECO:0000256" key="3">
    <source>
        <dbReference type="ARBA" id="ARBA00022475"/>
    </source>
</evidence>
<dbReference type="Proteomes" id="UP001364211">
    <property type="component" value="Unassembled WGS sequence"/>
</dbReference>
<evidence type="ECO:0000256" key="6">
    <source>
        <dbReference type="ARBA" id="ARBA00023136"/>
    </source>
</evidence>
<keyword evidence="6 7" id="KW-0472">Membrane</keyword>
<feature type="transmembrane region" description="Helical" evidence="7">
    <location>
        <begin position="191"/>
        <end position="215"/>
    </location>
</feature>
<reference evidence="8 9" key="1">
    <citation type="submission" date="2024-03" db="EMBL/GenBank/DDBJ databases">
        <title>Draft genome sequence of Pseudonocardia sp. DW16-2.</title>
        <authorList>
            <person name="Duangmal K."/>
        </authorList>
    </citation>
    <scope>NUCLEOTIDE SEQUENCE [LARGE SCALE GENOMIC DNA]</scope>
    <source>
        <strain evidence="8 9">DW16-2</strain>
    </source>
</reference>
<accession>A0ABU8T3A1</accession>
<comment type="caution">
    <text evidence="8">The sequence shown here is derived from an EMBL/GenBank/DDBJ whole genome shotgun (WGS) entry which is preliminary data.</text>
</comment>
<proteinExistence type="predicted"/>
<evidence type="ECO:0000256" key="2">
    <source>
        <dbReference type="ARBA" id="ARBA00022448"/>
    </source>
</evidence>
<evidence type="ECO:0000256" key="5">
    <source>
        <dbReference type="ARBA" id="ARBA00022989"/>
    </source>
</evidence>
<keyword evidence="2" id="KW-0813">Transport</keyword>
<keyword evidence="9" id="KW-1185">Reference proteome</keyword>
<organism evidence="8 9">
    <name type="scientific">Pseudonocardia spirodelae</name>
    <dbReference type="NCBI Taxonomy" id="3133431"/>
    <lineage>
        <taxon>Bacteria</taxon>
        <taxon>Bacillati</taxon>
        <taxon>Actinomycetota</taxon>
        <taxon>Actinomycetes</taxon>
        <taxon>Pseudonocardiales</taxon>
        <taxon>Pseudonocardiaceae</taxon>
        <taxon>Pseudonocardia</taxon>
    </lineage>
</organism>
<sequence>MVGVLEGFLVIGVVVAVGYVLGRRGLLGEQGSRVLARTAFFVATPALLFTTLSRADVGAVFSSGLLVTALTSSLACLLFVPVALLRRRPAGETVVGAMASGYVNAGNLGIPIAAYVLGDSAAVAPVLLFQLAVLTPLFTTLMDVLPGDGRGERPGWVRVASAPLRNPIAVATAAGLTVSATGVVLPEPVTAPVSLLADLAVPAMLLAFGISLHGARRPGTGETAGSLWTAVAIKNVLHPLTAWAVAAGVLGLSGPALLAVVVLAALPTAQNVFGYAVRYDRAVPLARDAALASTVVAVPVLLVVAALLA</sequence>
<feature type="transmembrane region" description="Helical" evidence="7">
    <location>
        <begin position="289"/>
        <end position="308"/>
    </location>
</feature>
<gene>
    <name evidence="8" type="ORF">WJX68_05735</name>
</gene>
<name>A0ABU8T3A1_9PSEU</name>
<evidence type="ECO:0000256" key="7">
    <source>
        <dbReference type="SAM" id="Phobius"/>
    </source>
</evidence>
<feature type="transmembrane region" description="Helical" evidence="7">
    <location>
        <begin position="97"/>
        <end position="117"/>
    </location>
</feature>
<dbReference type="Pfam" id="PF03547">
    <property type="entry name" value="Mem_trans"/>
    <property type="match status" value="2"/>
</dbReference>
<dbReference type="EMBL" id="JBBJUP010000004">
    <property type="protein sequence ID" value="MEJ8278425.1"/>
    <property type="molecule type" value="Genomic_DNA"/>
</dbReference>
<evidence type="ECO:0000313" key="8">
    <source>
        <dbReference type="EMBL" id="MEJ8278425.1"/>
    </source>
</evidence>
<keyword evidence="3" id="KW-1003">Cell membrane</keyword>
<keyword evidence="4 7" id="KW-0812">Transmembrane</keyword>
<feature type="transmembrane region" description="Helical" evidence="7">
    <location>
        <begin position="6"/>
        <end position="22"/>
    </location>
</feature>
<dbReference type="PANTHER" id="PTHR36838">
    <property type="entry name" value="AUXIN EFFLUX CARRIER FAMILY PROTEIN"/>
    <property type="match status" value="1"/>
</dbReference>